<name>A0ABW7EX19_9BURK</name>
<dbReference type="EC" id="2.4.-.-" evidence="3"/>
<accession>A0ABW7EX19</accession>
<keyword evidence="1 3" id="KW-0808">Transferase</keyword>
<dbReference type="RefSeq" id="WP_394475412.1">
    <property type="nucleotide sequence ID" value="NZ_JBIGHV010000001.1"/>
</dbReference>
<dbReference type="PANTHER" id="PTHR46401:SF2">
    <property type="entry name" value="GLYCOSYLTRANSFERASE WBBK-RELATED"/>
    <property type="match status" value="1"/>
</dbReference>
<dbReference type="SUPFAM" id="SSF53756">
    <property type="entry name" value="UDP-Glycosyltransferase/glycogen phosphorylase"/>
    <property type="match status" value="1"/>
</dbReference>
<dbReference type="GO" id="GO:0016757">
    <property type="term" value="F:glycosyltransferase activity"/>
    <property type="evidence" value="ECO:0007669"/>
    <property type="project" value="UniProtKB-KW"/>
</dbReference>
<keyword evidence="4" id="KW-1185">Reference proteome</keyword>
<keyword evidence="3" id="KW-0328">Glycosyltransferase</keyword>
<reference evidence="3 4" key="1">
    <citation type="submission" date="2024-08" db="EMBL/GenBank/DDBJ databases">
        <authorList>
            <person name="Lu H."/>
        </authorList>
    </citation>
    <scope>NUCLEOTIDE SEQUENCE [LARGE SCALE GENOMIC DNA]</scope>
    <source>
        <strain evidence="3 4">LYH14W</strain>
    </source>
</reference>
<evidence type="ECO:0000256" key="1">
    <source>
        <dbReference type="ARBA" id="ARBA00022679"/>
    </source>
</evidence>
<proteinExistence type="predicted"/>
<feature type="domain" description="Glycosyl transferase family 1" evidence="2">
    <location>
        <begin position="175"/>
        <end position="320"/>
    </location>
</feature>
<dbReference type="CDD" id="cd03801">
    <property type="entry name" value="GT4_PimA-like"/>
    <property type="match status" value="1"/>
</dbReference>
<organism evidence="3 4">
    <name type="scientific">Pelomonas parva</name>
    <dbReference type="NCBI Taxonomy" id="3299032"/>
    <lineage>
        <taxon>Bacteria</taxon>
        <taxon>Pseudomonadati</taxon>
        <taxon>Pseudomonadota</taxon>
        <taxon>Betaproteobacteria</taxon>
        <taxon>Burkholderiales</taxon>
        <taxon>Sphaerotilaceae</taxon>
        <taxon>Roseateles</taxon>
    </lineage>
</organism>
<evidence type="ECO:0000313" key="3">
    <source>
        <dbReference type="EMBL" id="MFG6428484.1"/>
    </source>
</evidence>
<dbReference type="Pfam" id="PF00534">
    <property type="entry name" value="Glycos_transf_1"/>
    <property type="match status" value="1"/>
</dbReference>
<gene>
    <name evidence="3" type="ORF">ACG00Y_01085</name>
</gene>
<sequence length="349" mass="37696">MRIAAISYPALFQAIGGLQIQMLETIDAVRRAGHDMVLIDPTRDKFSDFDLVHVFACVHGNYTIVRRAQDLGVPVVVSPLVRSYWTRSLGLKARWLGRLLGRLTGWNVATEYSQMWRCLHWAEHCASLGPLETVALQDAFQVPASKITEVPNGISQRFFSATPDASLAHYGLQPGYVLCVGSINPHKNQLGLARALQGSGLQLVLAGQCLTADEGYLKDVLALPYTRHLGALRYDDPLLPSLYAGAGVMALVSQSEVMPLVVLESLAAGVPAVMTRNHGMSTQGMSACLSEVDPNDAAAIRAAIDQLLAHPPGAAHCRAAVKHLSWDEVASQLVAIYRQAMTAGPRRTG</sequence>
<protein>
    <submittedName>
        <fullName evidence="3">Glycosyltransferase family 4 protein</fullName>
        <ecNumber evidence="3">2.4.-.-</ecNumber>
    </submittedName>
</protein>
<evidence type="ECO:0000259" key="2">
    <source>
        <dbReference type="Pfam" id="PF00534"/>
    </source>
</evidence>
<comment type="caution">
    <text evidence="3">The sequence shown here is derived from an EMBL/GenBank/DDBJ whole genome shotgun (WGS) entry which is preliminary data.</text>
</comment>
<dbReference type="PANTHER" id="PTHR46401">
    <property type="entry name" value="GLYCOSYLTRANSFERASE WBBK-RELATED"/>
    <property type="match status" value="1"/>
</dbReference>
<evidence type="ECO:0000313" key="4">
    <source>
        <dbReference type="Proteomes" id="UP001606210"/>
    </source>
</evidence>
<dbReference type="EMBL" id="JBIGHV010000001">
    <property type="protein sequence ID" value="MFG6428484.1"/>
    <property type="molecule type" value="Genomic_DNA"/>
</dbReference>
<dbReference type="Proteomes" id="UP001606210">
    <property type="component" value="Unassembled WGS sequence"/>
</dbReference>
<dbReference type="Gene3D" id="3.40.50.2000">
    <property type="entry name" value="Glycogen Phosphorylase B"/>
    <property type="match status" value="2"/>
</dbReference>
<dbReference type="InterPro" id="IPR001296">
    <property type="entry name" value="Glyco_trans_1"/>
</dbReference>